<accession>A0A976M7Z4</accession>
<feature type="domain" description="5'-3' exoribonuclease 1 D1" evidence="9">
    <location>
        <begin position="831"/>
        <end position="908"/>
    </location>
</feature>
<dbReference type="InterPro" id="IPR041412">
    <property type="entry name" value="Xrn1_helical"/>
</dbReference>
<dbReference type="OrthoDB" id="372487at2759"/>
<name>A0A976M7Z4_THEOR</name>
<dbReference type="Proteomes" id="UP000244803">
    <property type="component" value="Chromosome 2"/>
</dbReference>
<dbReference type="InterPro" id="IPR027073">
    <property type="entry name" value="5_3_exoribonuclease"/>
</dbReference>
<feature type="domain" description="Xrn1 N-terminal" evidence="6">
    <location>
        <begin position="1"/>
        <end position="281"/>
    </location>
</feature>
<dbReference type="GO" id="GO:0005634">
    <property type="term" value="C:nucleus"/>
    <property type="evidence" value="ECO:0007669"/>
    <property type="project" value="TreeGrafter"/>
</dbReference>
<dbReference type="GO" id="GO:0000956">
    <property type="term" value="P:nuclear-transcribed mRNA catabolic process"/>
    <property type="evidence" value="ECO:0007669"/>
    <property type="project" value="TreeGrafter"/>
</dbReference>
<dbReference type="Gene3D" id="3.40.50.12390">
    <property type="match status" value="2"/>
</dbReference>
<dbReference type="GO" id="GO:0004534">
    <property type="term" value="F:5'-3' RNA exonuclease activity"/>
    <property type="evidence" value="ECO:0007669"/>
    <property type="project" value="TreeGrafter"/>
</dbReference>
<protein>
    <submittedName>
        <fullName evidence="11">5'-3' exoribonuclease 2</fullName>
    </submittedName>
</protein>
<dbReference type="CDD" id="cd18673">
    <property type="entry name" value="PIN_XRN1-2-like"/>
    <property type="match status" value="1"/>
</dbReference>
<reference evidence="11" key="1">
    <citation type="submission" date="2022-07" db="EMBL/GenBank/DDBJ databases">
        <title>Evaluation of T. orientalis genome assembly methods using nanopore sequencing and analysis of variation between genomes.</title>
        <authorList>
            <person name="Yam J."/>
            <person name="Micallef M.L."/>
            <person name="Liu M."/>
            <person name="Djordjevic S.P."/>
            <person name="Bogema D.R."/>
            <person name="Jenkins C."/>
        </authorList>
    </citation>
    <scope>NUCLEOTIDE SEQUENCE</scope>
    <source>
        <strain evidence="11">Fish Creek</strain>
    </source>
</reference>
<evidence type="ECO:0000256" key="2">
    <source>
        <dbReference type="ARBA" id="ARBA00022801"/>
    </source>
</evidence>
<dbReference type="InterPro" id="IPR041106">
    <property type="entry name" value="XRN1_D2_D3"/>
</dbReference>
<dbReference type="Pfam" id="PF17846">
    <property type="entry name" value="XRN_M"/>
    <property type="match status" value="2"/>
</dbReference>
<dbReference type="InterPro" id="IPR041385">
    <property type="entry name" value="SH3_12"/>
</dbReference>
<evidence type="ECO:0000259" key="6">
    <source>
        <dbReference type="Pfam" id="PF03159"/>
    </source>
</evidence>
<feature type="domain" description="Xrn1 helical" evidence="7">
    <location>
        <begin position="331"/>
        <end position="577"/>
    </location>
</feature>
<dbReference type="InterPro" id="IPR047008">
    <property type="entry name" value="XRN1_SH3_sf"/>
</dbReference>
<evidence type="ECO:0000259" key="10">
    <source>
        <dbReference type="Pfam" id="PF18334"/>
    </source>
</evidence>
<keyword evidence="2" id="KW-0378">Hydrolase</keyword>
<dbReference type="Pfam" id="PF18332">
    <property type="entry name" value="XRN1_D1"/>
    <property type="match status" value="1"/>
</dbReference>
<gene>
    <name evidence="11" type="ORF">MACJ_001110</name>
</gene>
<dbReference type="GO" id="GO:0003723">
    <property type="term" value="F:RNA binding"/>
    <property type="evidence" value="ECO:0007669"/>
    <property type="project" value="TreeGrafter"/>
</dbReference>
<dbReference type="InterPro" id="IPR004859">
    <property type="entry name" value="Xrn1_N"/>
</dbReference>
<evidence type="ECO:0000259" key="9">
    <source>
        <dbReference type="Pfam" id="PF18332"/>
    </source>
</evidence>
<feature type="compositionally biased region" description="Basic and acidic residues" evidence="5">
    <location>
        <begin position="694"/>
        <end position="706"/>
    </location>
</feature>
<feature type="domain" description="Exoribonuclease Xrn1 D2/D3" evidence="10">
    <location>
        <begin position="1203"/>
        <end position="1301"/>
    </location>
</feature>
<evidence type="ECO:0000256" key="5">
    <source>
        <dbReference type="SAM" id="MobiDB-lite"/>
    </source>
</evidence>
<feature type="domain" description="5'-3' exoribonuclease 1 SH3-like" evidence="8">
    <location>
        <begin position="1338"/>
        <end position="1431"/>
    </location>
</feature>
<feature type="region of interest" description="Disordered" evidence="5">
    <location>
        <begin position="693"/>
        <end position="713"/>
    </location>
</feature>
<dbReference type="PANTHER" id="PTHR12341">
    <property type="entry name" value="5'-&gt;3' EXORIBONUCLEASE"/>
    <property type="match status" value="1"/>
</dbReference>
<evidence type="ECO:0000259" key="8">
    <source>
        <dbReference type="Pfam" id="PF18129"/>
    </source>
</evidence>
<feature type="region of interest" description="Disordered" evidence="5">
    <location>
        <begin position="1368"/>
        <end position="1392"/>
    </location>
</feature>
<evidence type="ECO:0000256" key="3">
    <source>
        <dbReference type="ARBA" id="ARBA00022839"/>
    </source>
</evidence>
<dbReference type="InterPro" id="IPR040992">
    <property type="entry name" value="XRN1_D1"/>
</dbReference>
<dbReference type="GO" id="GO:0016075">
    <property type="term" value="P:rRNA catabolic process"/>
    <property type="evidence" value="ECO:0007669"/>
    <property type="project" value="TreeGrafter"/>
</dbReference>
<sequence length="1462" mass="168611">MGIPSFFRWLAERYPLICEPQSVTASDKGDAFKLLKSPETFKDSFNDPLFTYRPPDGFDNLYLDVNGIVHNCSHSIADLCQNITSEDDIFVSIFQCIINLVNIVRPKSLLYLAVDGVAPRAKIVQQRERRFRSASEATMQQLILESLTEPGDQDEETQVEESEKEEFKFDPIQITPGTAFMERLTTRLQFFALKMINENELWRNLKIVVSGSEVPGEGEHKIMEYIRNDKARRHAEFESEIHKREPGDTPHISHCVYGLDADLIILSLATHEPYICLLREQVVFGHMKNSSKLRMMVNMNSYVLLHVGILREYLLIDLVEDPKLRSDPKIMDRVVDDFVFLTFFVGNDFLPHLLLANIPEGGLNDLLLIYRDYLDEAFKSVSNSSVVGNHHNTIPQRNARDPWLTCNCGEVNFDNLMIFFTKWAKYENRKIQNFLTNEIVSKTNNKNQNTNNNKVVSFNSNRVVTNHSLVDKTKNNSLITVIDVKNCKIETDLTDFISKYPNEPRTLLDYKNRYYLAKMGISNQLIKCDLSSVNSVDDVVREYLVGIQWILYYYYRGVPSWSWYLQCKYPPFIHDMVLFMKNEKRKYVLENRSAVVSTPLLSQALDIKFDKGKPITPYEQLMLVLPRQSAHFLPSVFSDLITEQESPLYQYYPIHFDVDMDNTNVPWGGITLLPSVPYSLMLECMNKALSKNRASTDKGESHDSKNHTNGFIKGKYGHEKDTKLIENKEMKSPRTPMMNNAENGEMELLYQCSNMLTEEEKDRNKFGLARIYSYDSRVSKPVYSPIKIFDDILESKVLCSPFFNPSLKKLHFPNTMMFPKTGSHLQRNFWFPGLGSLPYRTMIKRGVDVFNTKSRHPSVYINVFQSLSNMSLSNLLKCTSTTYLSVGYPYKHFGKLMSIHTPYVKFEDNKLTISDPSALKESITKIDAALDKVGLIVGYKSQARNYNPKILDQNSHILLKMFQNLHGGRSKPSMNTVNEGRMLGLDHLCENVVVKYVVLDKNLQETKVVKEVLLPMVNFVDHPENITNLLVTREDDHKEMVRKEMLSLQQELRLHQMLHGKFDKPKIKVVCMMEGNLYGRVGLIENVGHTFDTVTAIFKLPNIKITIGETGLMEFKKYVELQKRLEEHKISWYTFEKICKMSKLSPQVANALFQKVMIADIKSDVGMHLVYYDKDVEETLCLPGYTQLSPTYLNEVDPVYMVRYSGDCIELINNYRDKFPELFEFLERSDIHHQKRSIEMNEIYPHLSEEQARFKLGRINKFCDSQPFRRLKLTHGNYNCMTKNQIQIVVDYQNECNRTAKETGPDSEMDVKMVRVSHMRNLHIPAYNTKSIKYDLANVFLGQVVVYISHTEKVPIGSRGVVVGIYPNDSSSEGEADQHESNGAPSDLSNHRDSSNMTLEVVLDQDCLSASDLFGRCKKMRGIFVGLTDVVFLYQQDLLDLDVYTRLYSNHDRNNADFVSYV</sequence>
<evidence type="ECO:0000313" key="11">
    <source>
        <dbReference type="EMBL" id="UKJ90179.2"/>
    </source>
</evidence>
<organism evidence="11 12">
    <name type="scientific">Theileria orientalis</name>
    <dbReference type="NCBI Taxonomy" id="68886"/>
    <lineage>
        <taxon>Eukaryota</taxon>
        <taxon>Sar</taxon>
        <taxon>Alveolata</taxon>
        <taxon>Apicomplexa</taxon>
        <taxon>Aconoidasida</taxon>
        <taxon>Piroplasmida</taxon>
        <taxon>Theileriidae</taxon>
        <taxon>Theileria</taxon>
    </lineage>
</organism>
<comment type="similarity">
    <text evidence="4">Belongs to the 5'-3' exonuclease family.</text>
</comment>
<feature type="domain" description="Xrn1 helical" evidence="7">
    <location>
        <begin position="604"/>
        <end position="811"/>
    </location>
</feature>
<keyword evidence="3" id="KW-0269">Exonuclease</keyword>
<evidence type="ECO:0000256" key="4">
    <source>
        <dbReference type="ARBA" id="ARBA00038299"/>
    </source>
</evidence>
<evidence type="ECO:0000256" key="1">
    <source>
        <dbReference type="ARBA" id="ARBA00022722"/>
    </source>
</evidence>
<evidence type="ECO:0000259" key="7">
    <source>
        <dbReference type="Pfam" id="PF17846"/>
    </source>
</evidence>
<dbReference type="Gene3D" id="1.25.40.1050">
    <property type="match status" value="1"/>
</dbReference>
<dbReference type="PANTHER" id="PTHR12341:SF7">
    <property type="entry name" value="5'-3' EXORIBONUCLEASE 1"/>
    <property type="match status" value="1"/>
</dbReference>
<proteinExistence type="inferred from homology"/>
<dbReference type="Gene3D" id="2.30.30.750">
    <property type="match status" value="1"/>
</dbReference>
<keyword evidence="1" id="KW-0540">Nuclease</keyword>
<dbReference type="Pfam" id="PF03159">
    <property type="entry name" value="XRN_N"/>
    <property type="match status" value="1"/>
</dbReference>
<dbReference type="Pfam" id="PF18334">
    <property type="entry name" value="XRN1_D2_D3"/>
    <property type="match status" value="1"/>
</dbReference>
<evidence type="ECO:0000313" key="12">
    <source>
        <dbReference type="Proteomes" id="UP000244803"/>
    </source>
</evidence>
<dbReference type="EMBL" id="CP056068">
    <property type="protein sequence ID" value="UKJ90179.2"/>
    <property type="molecule type" value="Genomic_DNA"/>
</dbReference>
<dbReference type="Pfam" id="PF18129">
    <property type="entry name" value="SH3_12"/>
    <property type="match status" value="1"/>
</dbReference>